<gene>
    <name evidence="2" type="ORF">GCM10017056_34600</name>
</gene>
<keyword evidence="1" id="KW-0812">Transmembrane</keyword>
<evidence type="ECO:0000256" key="1">
    <source>
        <dbReference type="SAM" id="Phobius"/>
    </source>
</evidence>
<organism evidence="2 3">
    <name type="scientific">Seohaeicola zhoushanensis</name>
    <dbReference type="NCBI Taxonomy" id="1569283"/>
    <lineage>
        <taxon>Bacteria</taxon>
        <taxon>Pseudomonadati</taxon>
        <taxon>Pseudomonadota</taxon>
        <taxon>Alphaproteobacteria</taxon>
        <taxon>Rhodobacterales</taxon>
        <taxon>Roseobacteraceae</taxon>
        <taxon>Seohaeicola</taxon>
    </lineage>
</organism>
<keyword evidence="1" id="KW-0472">Membrane</keyword>
<evidence type="ECO:0000313" key="2">
    <source>
        <dbReference type="EMBL" id="GHF60215.1"/>
    </source>
</evidence>
<reference evidence="2" key="1">
    <citation type="journal article" date="2014" name="Int. J. Syst. Evol. Microbiol.">
        <title>Complete genome sequence of Corynebacterium casei LMG S-19264T (=DSM 44701T), isolated from a smear-ripened cheese.</title>
        <authorList>
            <consortium name="US DOE Joint Genome Institute (JGI-PGF)"/>
            <person name="Walter F."/>
            <person name="Albersmeier A."/>
            <person name="Kalinowski J."/>
            <person name="Ruckert C."/>
        </authorList>
    </citation>
    <scope>NUCLEOTIDE SEQUENCE</scope>
    <source>
        <strain evidence="2">KCTC 42650</strain>
    </source>
</reference>
<protein>
    <submittedName>
        <fullName evidence="2">Uncharacterized protein</fullName>
    </submittedName>
</protein>
<dbReference type="AlphaFoldDB" id="A0A8J3H0L0"/>
<name>A0A8J3H0L0_9RHOB</name>
<dbReference type="EMBL" id="BNCJ01000011">
    <property type="protein sequence ID" value="GHF60215.1"/>
    <property type="molecule type" value="Genomic_DNA"/>
</dbReference>
<dbReference type="RefSeq" id="WP_189681363.1">
    <property type="nucleotide sequence ID" value="NZ_BNCJ01000011.1"/>
</dbReference>
<keyword evidence="1" id="KW-1133">Transmembrane helix</keyword>
<dbReference type="Proteomes" id="UP000626220">
    <property type="component" value="Unassembled WGS sequence"/>
</dbReference>
<comment type="caution">
    <text evidence="2">The sequence shown here is derived from an EMBL/GenBank/DDBJ whole genome shotgun (WGS) entry which is preliminary data.</text>
</comment>
<reference evidence="2" key="2">
    <citation type="submission" date="2020-09" db="EMBL/GenBank/DDBJ databases">
        <authorList>
            <person name="Sun Q."/>
            <person name="Kim S."/>
        </authorList>
    </citation>
    <scope>NUCLEOTIDE SEQUENCE</scope>
    <source>
        <strain evidence="2">KCTC 42650</strain>
    </source>
</reference>
<evidence type="ECO:0000313" key="3">
    <source>
        <dbReference type="Proteomes" id="UP000626220"/>
    </source>
</evidence>
<keyword evidence="3" id="KW-1185">Reference proteome</keyword>
<proteinExistence type="predicted"/>
<accession>A0A8J3H0L0</accession>
<feature type="transmembrane region" description="Helical" evidence="1">
    <location>
        <begin position="20"/>
        <end position="42"/>
    </location>
</feature>
<sequence length="61" mass="6712">MSAPDTNIERQKKRHRAPLIGIWGSLAVVAVLFIGWLLFYAVSPDSEETGGPLMQGEQTMP</sequence>